<comment type="caution">
    <text evidence="2">The sequence shown here is derived from an EMBL/GenBank/DDBJ whole genome shotgun (WGS) entry which is preliminary data.</text>
</comment>
<feature type="transmembrane region" description="Helical" evidence="1">
    <location>
        <begin position="122"/>
        <end position="139"/>
    </location>
</feature>
<feature type="transmembrane region" description="Helical" evidence="1">
    <location>
        <begin position="52"/>
        <end position="68"/>
    </location>
</feature>
<gene>
    <name evidence="2" type="ORF">B5C34_13800</name>
</gene>
<feature type="transmembrane region" description="Helical" evidence="1">
    <location>
        <begin position="80"/>
        <end position="102"/>
    </location>
</feature>
<dbReference type="Proteomes" id="UP000198462">
    <property type="component" value="Unassembled WGS sequence"/>
</dbReference>
<dbReference type="AlphaFoldDB" id="A0A219B7S5"/>
<name>A0A219B7S5_9SPHN</name>
<keyword evidence="1" id="KW-0472">Membrane</keyword>
<accession>A0A219B7S5</accession>
<feature type="transmembrane region" description="Helical" evidence="1">
    <location>
        <begin position="182"/>
        <end position="202"/>
    </location>
</feature>
<dbReference type="EMBL" id="NFZT01000001">
    <property type="protein sequence ID" value="OWV34425.1"/>
    <property type="molecule type" value="Genomic_DNA"/>
</dbReference>
<reference evidence="3" key="1">
    <citation type="submission" date="2017-05" db="EMBL/GenBank/DDBJ databases">
        <authorList>
            <person name="Lin X."/>
        </authorList>
    </citation>
    <scope>NUCLEOTIDE SEQUENCE [LARGE SCALE GENOMIC DNA]</scope>
    <source>
        <strain evidence="3">JLT2012</strain>
    </source>
</reference>
<keyword evidence="3" id="KW-1185">Reference proteome</keyword>
<sequence length="208" mass="22134">MIWLVRLALLLTLVTIAGDLAAMLSVEGYDPVRQTISELAAGDGQRFEDPALVALALSLLVTCILLFRHGDGGGENWKRIAGLGFLLLMAATVLVIAFWDAYDAPGSAMAEGSFALTAHRKMVWVLGGAFFGATTLLAARLGRLGGSWRRTASLVLAFAWLLTAPVFFFVPTDIDGLGERGLAALVILWIWLAATSAVPPLAERRPGA</sequence>
<protein>
    <recommendedName>
        <fullName evidence="4">DUF998 domain-containing protein</fullName>
    </recommendedName>
</protein>
<dbReference type="Pfam" id="PF06197">
    <property type="entry name" value="DUF998"/>
    <property type="match status" value="1"/>
</dbReference>
<dbReference type="OrthoDB" id="581705at2"/>
<evidence type="ECO:0000256" key="1">
    <source>
        <dbReference type="SAM" id="Phobius"/>
    </source>
</evidence>
<dbReference type="InterPro" id="IPR009339">
    <property type="entry name" value="DUF998"/>
</dbReference>
<keyword evidence="1" id="KW-0812">Transmembrane</keyword>
<evidence type="ECO:0000313" key="3">
    <source>
        <dbReference type="Proteomes" id="UP000198462"/>
    </source>
</evidence>
<evidence type="ECO:0008006" key="4">
    <source>
        <dbReference type="Google" id="ProtNLM"/>
    </source>
</evidence>
<dbReference type="RefSeq" id="WP_088713125.1">
    <property type="nucleotide sequence ID" value="NZ_NFZT01000001.1"/>
</dbReference>
<keyword evidence="1" id="KW-1133">Transmembrane helix</keyword>
<organism evidence="2 3">
    <name type="scientific">Pacificimonas flava</name>
    <dbReference type="NCBI Taxonomy" id="1234595"/>
    <lineage>
        <taxon>Bacteria</taxon>
        <taxon>Pseudomonadati</taxon>
        <taxon>Pseudomonadota</taxon>
        <taxon>Alphaproteobacteria</taxon>
        <taxon>Sphingomonadales</taxon>
        <taxon>Sphingosinicellaceae</taxon>
        <taxon>Pacificimonas</taxon>
    </lineage>
</organism>
<evidence type="ECO:0000313" key="2">
    <source>
        <dbReference type="EMBL" id="OWV34425.1"/>
    </source>
</evidence>
<feature type="transmembrane region" description="Helical" evidence="1">
    <location>
        <begin position="151"/>
        <end position="170"/>
    </location>
</feature>
<proteinExistence type="predicted"/>